<dbReference type="PANTHER" id="PTHR12526:SF595">
    <property type="entry name" value="BLL5217 PROTEIN"/>
    <property type="match status" value="1"/>
</dbReference>
<dbReference type="GO" id="GO:0016757">
    <property type="term" value="F:glycosyltransferase activity"/>
    <property type="evidence" value="ECO:0007669"/>
    <property type="project" value="UniProtKB-ARBA"/>
</dbReference>
<accession>A0A974S632</accession>
<feature type="domain" description="Glycosyltransferase subfamily 4-like N-terminal" evidence="1">
    <location>
        <begin position="18"/>
        <end position="175"/>
    </location>
</feature>
<evidence type="ECO:0000313" key="2">
    <source>
        <dbReference type="EMBL" id="QQV79076.1"/>
    </source>
</evidence>
<dbReference type="KEGG" id="sari:H5J25_14440"/>
<evidence type="ECO:0000313" key="3">
    <source>
        <dbReference type="Proteomes" id="UP000595894"/>
    </source>
</evidence>
<dbReference type="PANTHER" id="PTHR12526">
    <property type="entry name" value="GLYCOSYLTRANSFERASE"/>
    <property type="match status" value="1"/>
</dbReference>
<dbReference type="EMBL" id="CP061035">
    <property type="protein sequence ID" value="QQV79076.1"/>
    <property type="molecule type" value="Genomic_DNA"/>
</dbReference>
<organism evidence="2 3">
    <name type="scientific">Sphingomonas aliaeris</name>
    <dbReference type="NCBI Taxonomy" id="2759526"/>
    <lineage>
        <taxon>Bacteria</taxon>
        <taxon>Pseudomonadati</taxon>
        <taxon>Pseudomonadota</taxon>
        <taxon>Alphaproteobacteria</taxon>
        <taxon>Sphingomonadales</taxon>
        <taxon>Sphingomonadaceae</taxon>
        <taxon>Sphingomonas</taxon>
    </lineage>
</organism>
<dbReference type="InterPro" id="IPR028098">
    <property type="entry name" value="Glyco_trans_4-like_N"/>
</dbReference>
<reference evidence="3" key="1">
    <citation type="submission" date="2020-09" db="EMBL/GenBank/DDBJ databases">
        <title>Sphingomonas sp., a new species isolated from pork steak.</title>
        <authorList>
            <person name="Heidler von Heilborn D."/>
        </authorList>
    </citation>
    <scope>NUCLEOTIDE SEQUENCE [LARGE SCALE GENOMIC DNA]</scope>
</reference>
<gene>
    <name evidence="2" type="ORF">H5J25_14440</name>
</gene>
<name>A0A974S632_9SPHN</name>
<proteinExistence type="predicted"/>
<dbReference type="Pfam" id="PF13692">
    <property type="entry name" value="Glyco_trans_1_4"/>
    <property type="match status" value="1"/>
</dbReference>
<keyword evidence="3" id="KW-1185">Reference proteome</keyword>
<dbReference type="AlphaFoldDB" id="A0A974S632"/>
<sequence length="360" mass="38335">MRIAVIGHLRHPVAAPFMGGMESHCHLLVRALVARGHDVTLFASGDSDPALPLHGVTDRHYEAVLPWALWRDTDELTEFQQAAFGRAWSVIAGGGFDVVHNNAMHPALHDWARRDGQPMVTSLHVPPFGGLADAVARNAVPWLRQTATSESHLDSWWADAPDTASVVYNGIDTDRWHFRTQGNGRAAWCGRITPNKGTAIAILAARRAGVAIDLYGPIDCMDYYGEKVAPLLGDDCIHHGHLGGDALIAAMGEASVLLSTPMWDEPFGLVAAEAMACGVPVAAVDRGAMREVVGEAGALAPADPDMLADAVRAAMLVPRASCRARVERLFSVDAMIAGYEAAYASAIRASSKASTVAELA</sequence>
<dbReference type="Proteomes" id="UP000595894">
    <property type="component" value="Chromosome"/>
</dbReference>
<dbReference type="Gene3D" id="3.40.50.2000">
    <property type="entry name" value="Glycogen Phosphorylase B"/>
    <property type="match status" value="2"/>
</dbReference>
<protein>
    <submittedName>
        <fullName evidence="2">Glycosyltransferase</fullName>
    </submittedName>
</protein>
<evidence type="ECO:0000259" key="1">
    <source>
        <dbReference type="Pfam" id="PF13439"/>
    </source>
</evidence>
<dbReference type="Pfam" id="PF13439">
    <property type="entry name" value="Glyco_transf_4"/>
    <property type="match status" value="1"/>
</dbReference>
<dbReference type="SUPFAM" id="SSF53756">
    <property type="entry name" value="UDP-Glycosyltransferase/glycogen phosphorylase"/>
    <property type="match status" value="1"/>
</dbReference>